<dbReference type="PANTHER" id="PTHR23502">
    <property type="entry name" value="MAJOR FACILITATOR SUPERFAMILY"/>
    <property type="match status" value="1"/>
</dbReference>
<evidence type="ECO:0000256" key="2">
    <source>
        <dbReference type="ARBA" id="ARBA00022692"/>
    </source>
</evidence>
<reference evidence="8" key="1">
    <citation type="submission" date="2021-12" db="EMBL/GenBank/DDBJ databases">
        <authorList>
            <person name="Zaccaron A."/>
            <person name="Stergiopoulos I."/>
        </authorList>
    </citation>
    <scope>NUCLEOTIDE SEQUENCE</scope>
    <source>
        <strain evidence="8">Race5_Kim</strain>
    </source>
</reference>
<dbReference type="GO" id="GO:0022857">
    <property type="term" value="F:transmembrane transporter activity"/>
    <property type="evidence" value="ECO:0007669"/>
    <property type="project" value="InterPro"/>
</dbReference>
<feature type="transmembrane region" description="Helical" evidence="6">
    <location>
        <begin position="400"/>
        <end position="419"/>
    </location>
</feature>
<feature type="transmembrane region" description="Helical" evidence="6">
    <location>
        <begin position="211"/>
        <end position="232"/>
    </location>
</feature>
<feature type="region of interest" description="Disordered" evidence="5">
    <location>
        <begin position="21"/>
        <end position="57"/>
    </location>
</feature>
<dbReference type="InterPro" id="IPR036259">
    <property type="entry name" value="MFS_trans_sf"/>
</dbReference>
<evidence type="ECO:0000256" key="1">
    <source>
        <dbReference type="ARBA" id="ARBA00004141"/>
    </source>
</evidence>
<protein>
    <recommendedName>
        <fullName evidence="7">Major facilitator superfamily (MFS) profile domain-containing protein</fullName>
    </recommendedName>
</protein>
<dbReference type="OrthoDB" id="5376138at2759"/>
<dbReference type="EMBL" id="CP090167">
    <property type="protein sequence ID" value="UJO18148.1"/>
    <property type="molecule type" value="Genomic_DNA"/>
</dbReference>
<evidence type="ECO:0000256" key="4">
    <source>
        <dbReference type="ARBA" id="ARBA00023136"/>
    </source>
</evidence>
<dbReference type="RefSeq" id="XP_047762514.1">
    <property type="nucleotide sequence ID" value="XM_047905428.1"/>
</dbReference>
<keyword evidence="2 6" id="KW-0812">Transmembrane</keyword>
<evidence type="ECO:0000313" key="8">
    <source>
        <dbReference type="EMBL" id="UJO18148.1"/>
    </source>
</evidence>
<keyword evidence="4 6" id="KW-0472">Membrane</keyword>
<keyword evidence="9" id="KW-1185">Reference proteome</keyword>
<feature type="transmembrane region" description="Helical" evidence="6">
    <location>
        <begin position="126"/>
        <end position="145"/>
    </location>
</feature>
<feature type="transmembrane region" description="Helical" evidence="6">
    <location>
        <begin position="318"/>
        <end position="345"/>
    </location>
</feature>
<feature type="transmembrane region" description="Helical" evidence="6">
    <location>
        <begin position="357"/>
        <end position="379"/>
    </location>
</feature>
<feature type="region of interest" description="Disordered" evidence="5">
    <location>
        <begin position="538"/>
        <end position="603"/>
    </location>
</feature>
<evidence type="ECO:0000313" key="9">
    <source>
        <dbReference type="Proteomes" id="UP000756132"/>
    </source>
</evidence>
<dbReference type="GO" id="GO:0005886">
    <property type="term" value="C:plasma membrane"/>
    <property type="evidence" value="ECO:0007669"/>
    <property type="project" value="TreeGrafter"/>
</dbReference>
<evidence type="ECO:0000256" key="5">
    <source>
        <dbReference type="SAM" id="MobiDB-lite"/>
    </source>
</evidence>
<dbReference type="GeneID" id="71986158"/>
<dbReference type="InterPro" id="IPR020846">
    <property type="entry name" value="MFS_dom"/>
</dbReference>
<comment type="subcellular location">
    <subcellularLocation>
        <location evidence="1">Membrane</location>
        <topology evidence="1">Multi-pass membrane protein</topology>
    </subcellularLocation>
</comment>
<dbReference type="InterPro" id="IPR011701">
    <property type="entry name" value="MFS"/>
</dbReference>
<feature type="transmembrane region" description="Helical" evidence="6">
    <location>
        <begin position="86"/>
        <end position="106"/>
    </location>
</feature>
<feature type="compositionally biased region" description="Polar residues" evidence="5">
    <location>
        <begin position="566"/>
        <end position="581"/>
    </location>
</feature>
<gene>
    <name evidence="8" type="ORF">CLAFUR5_06280</name>
</gene>
<evidence type="ECO:0000259" key="7">
    <source>
        <dbReference type="PROSITE" id="PS50850"/>
    </source>
</evidence>
<feature type="compositionally biased region" description="Low complexity" evidence="5">
    <location>
        <begin position="26"/>
        <end position="42"/>
    </location>
</feature>
<feature type="transmembrane region" description="Helical" evidence="6">
    <location>
        <begin position="498"/>
        <end position="520"/>
    </location>
</feature>
<feature type="transmembrane region" description="Helical" evidence="6">
    <location>
        <begin position="238"/>
        <end position="260"/>
    </location>
</feature>
<accession>A0A9Q8P9G8</accession>
<evidence type="ECO:0000256" key="3">
    <source>
        <dbReference type="ARBA" id="ARBA00022989"/>
    </source>
</evidence>
<dbReference type="AlphaFoldDB" id="A0A9Q8P9G8"/>
<keyword evidence="3 6" id="KW-1133">Transmembrane helix</keyword>
<dbReference type="SUPFAM" id="SSF103473">
    <property type="entry name" value="MFS general substrate transporter"/>
    <property type="match status" value="1"/>
</dbReference>
<sequence>MSQRCGYYTMPSEKKVALATVSERQASNSNSNSNATSMSAGAVPPENTPAVTSKINTSARSGNDNYLRESDAYEHTGFAFPEWKKWMILSVIFVVQISMNFNAAIYANSVAGMSKEFGIGKQEARIGQFVFLLFYAFGCEAWAPFSEEFGRFWIMQASLFLVNVWQIPCALAPNFTTVIIARGLGGLSSAGGSVTLGIVADMFKPADQQFALAYIVLSSVGGSVVAPIAGGFIEEYLPWQWCFWISLAFGAVTQMLHFWLVPETRTDTMLDKHAKYLRSTGEQIWGPVEVRGTLRQRLSWKHIATLMWRPYKMLCTEWIVGFLSLLSGFSDAFIFTGLTSFGMVLDKWGFTTITKGLSFFALLIAYVIAWATHLPTYYADRRAMNGNPNAIRPEARIRRLLWSVWLLPIGLICYGALSIGPDYGVSWIGIAIFTAFIGFVNFDIYMDTIDYMVAAYGPYAASATGGNGFCRDALAGFAALYSEPLYQAFGGKEAKLGYFWPTLILAIIALFLCIPVVVFYTKGEWFRNRSPFAQQLAEEQAEHSTSEMAQAGAGVDEEKSRHRSSKTSGSVDRISNVNTESPAKAMGEPQDTIQRQEFENVPI</sequence>
<evidence type="ECO:0000256" key="6">
    <source>
        <dbReference type="SAM" id="Phobius"/>
    </source>
</evidence>
<dbReference type="Gene3D" id="1.20.1250.20">
    <property type="entry name" value="MFS general substrate transporter like domains"/>
    <property type="match status" value="1"/>
</dbReference>
<organism evidence="8 9">
    <name type="scientific">Passalora fulva</name>
    <name type="common">Tomato leaf mold</name>
    <name type="synonym">Cladosporium fulvum</name>
    <dbReference type="NCBI Taxonomy" id="5499"/>
    <lineage>
        <taxon>Eukaryota</taxon>
        <taxon>Fungi</taxon>
        <taxon>Dikarya</taxon>
        <taxon>Ascomycota</taxon>
        <taxon>Pezizomycotina</taxon>
        <taxon>Dothideomycetes</taxon>
        <taxon>Dothideomycetidae</taxon>
        <taxon>Mycosphaerellales</taxon>
        <taxon>Mycosphaerellaceae</taxon>
        <taxon>Fulvia</taxon>
    </lineage>
</organism>
<feature type="domain" description="Major facilitator superfamily (MFS) profile" evidence="7">
    <location>
        <begin position="88"/>
        <end position="524"/>
    </location>
</feature>
<dbReference type="Proteomes" id="UP000756132">
    <property type="component" value="Chromosome 5"/>
</dbReference>
<dbReference type="KEGG" id="ffu:CLAFUR5_06280"/>
<feature type="transmembrane region" description="Helical" evidence="6">
    <location>
        <begin position="425"/>
        <end position="444"/>
    </location>
</feature>
<name>A0A9Q8P9G8_PASFU</name>
<feature type="compositionally biased region" description="Basic and acidic residues" evidence="5">
    <location>
        <begin position="594"/>
        <end position="603"/>
    </location>
</feature>
<dbReference type="PROSITE" id="PS50850">
    <property type="entry name" value="MFS"/>
    <property type="match status" value="1"/>
</dbReference>
<proteinExistence type="predicted"/>
<dbReference type="PANTHER" id="PTHR23502:SF3">
    <property type="entry name" value="MAJOR FACILITATOR SUPERFAMILY (MFS) PROFILE DOMAIN-CONTAINING PROTEIN-RELATED"/>
    <property type="match status" value="1"/>
</dbReference>
<reference evidence="8" key="2">
    <citation type="journal article" date="2022" name="Microb. Genom.">
        <title>A chromosome-scale genome assembly of the tomato pathogen Cladosporium fulvum reveals a compartmentalized genome architecture and the presence of a dispensable chromosome.</title>
        <authorList>
            <person name="Zaccaron A.Z."/>
            <person name="Chen L.H."/>
            <person name="Samaras A."/>
            <person name="Stergiopoulos I."/>
        </authorList>
    </citation>
    <scope>NUCLEOTIDE SEQUENCE</scope>
    <source>
        <strain evidence="8">Race5_Kim</strain>
    </source>
</reference>
<feature type="transmembrane region" description="Helical" evidence="6">
    <location>
        <begin position="179"/>
        <end position="199"/>
    </location>
</feature>
<dbReference type="Pfam" id="PF07690">
    <property type="entry name" value="MFS_1"/>
    <property type="match status" value="1"/>
</dbReference>